<dbReference type="InterPro" id="IPR002076">
    <property type="entry name" value="ELO_fam"/>
</dbReference>
<keyword evidence="6" id="KW-1133">Transmembrane helix</keyword>
<dbReference type="EMBL" id="CAJDYZ010011900">
    <property type="protein sequence ID" value="CAD1480239.1"/>
    <property type="molecule type" value="Genomic_DNA"/>
</dbReference>
<dbReference type="GO" id="GO:0042761">
    <property type="term" value="P:very long-chain fatty acid biosynthetic process"/>
    <property type="evidence" value="ECO:0007669"/>
    <property type="project" value="TreeGrafter"/>
</dbReference>
<evidence type="ECO:0000256" key="5">
    <source>
        <dbReference type="ARBA" id="ARBA00022832"/>
    </source>
</evidence>
<feature type="non-terminal residue" evidence="11">
    <location>
        <position position="101"/>
    </location>
</feature>
<evidence type="ECO:0000256" key="9">
    <source>
        <dbReference type="ARBA" id="ARBA00023160"/>
    </source>
</evidence>
<evidence type="ECO:0000256" key="8">
    <source>
        <dbReference type="ARBA" id="ARBA00023136"/>
    </source>
</evidence>
<dbReference type="PANTHER" id="PTHR11157">
    <property type="entry name" value="FATTY ACID ACYL TRANSFERASE-RELATED"/>
    <property type="match status" value="1"/>
</dbReference>
<evidence type="ECO:0000256" key="6">
    <source>
        <dbReference type="ARBA" id="ARBA00022989"/>
    </source>
</evidence>
<keyword evidence="3 10" id="KW-0808">Transferase</keyword>
<dbReference type="GO" id="GO:0034626">
    <property type="term" value="P:fatty acid elongation, polyunsaturated fatty acid"/>
    <property type="evidence" value="ECO:0007669"/>
    <property type="project" value="TreeGrafter"/>
</dbReference>
<keyword evidence="9 10" id="KW-0275">Fatty acid biosynthesis</keyword>
<evidence type="ECO:0000256" key="4">
    <source>
        <dbReference type="ARBA" id="ARBA00022692"/>
    </source>
</evidence>
<evidence type="ECO:0000256" key="10">
    <source>
        <dbReference type="RuleBase" id="RU361115"/>
    </source>
</evidence>
<organism evidence="11 12">
    <name type="scientific">Heterotrigona itama</name>
    <dbReference type="NCBI Taxonomy" id="395501"/>
    <lineage>
        <taxon>Eukaryota</taxon>
        <taxon>Metazoa</taxon>
        <taxon>Ecdysozoa</taxon>
        <taxon>Arthropoda</taxon>
        <taxon>Hexapoda</taxon>
        <taxon>Insecta</taxon>
        <taxon>Pterygota</taxon>
        <taxon>Neoptera</taxon>
        <taxon>Endopterygota</taxon>
        <taxon>Hymenoptera</taxon>
        <taxon>Apocrita</taxon>
        <taxon>Aculeata</taxon>
        <taxon>Apoidea</taxon>
        <taxon>Anthophila</taxon>
        <taxon>Apidae</taxon>
        <taxon>Heterotrigona</taxon>
    </lineage>
</organism>
<evidence type="ECO:0000256" key="1">
    <source>
        <dbReference type="ARBA" id="ARBA00004141"/>
    </source>
</evidence>
<keyword evidence="8" id="KW-0472">Membrane</keyword>
<evidence type="ECO:0000256" key="7">
    <source>
        <dbReference type="ARBA" id="ARBA00023098"/>
    </source>
</evidence>
<gene>
    <name evidence="11" type="ORF">MHI_LOCUS904202</name>
</gene>
<dbReference type="EC" id="2.3.1.199" evidence="10"/>
<keyword evidence="2 10" id="KW-0444">Lipid biosynthesis</keyword>
<proteinExistence type="inferred from homology"/>
<comment type="subcellular location">
    <subcellularLocation>
        <location evidence="1">Membrane</location>
        <topology evidence="1">Multi-pass membrane protein</topology>
    </subcellularLocation>
</comment>
<name>A0A6V7HHH1_9HYME</name>
<dbReference type="PANTHER" id="PTHR11157:SF162">
    <property type="entry name" value="ELONGATION OF VERY LONG CHAIN FATTY ACIDS PROTEIN"/>
    <property type="match status" value="1"/>
</dbReference>
<dbReference type="Pfam" id="PF01151">
    <property type="entry name" value="ELO"/>
    <property type="match status" value="1"/>
</dbReference>
<dbReference type="AlphaFoldDB" id="A0A6V7HHH1"/>
<dbReference type="GO" id="GO:0005789">
    <property type="term" value="C:endoplasmic reticulum membrane"/>
    <property type="evidence" value="ECO:0007669"/>
    <property type="project" value="TreeGrafter"/>
</dbReference>
<dbReference type="GO" id="GO:0019367">
    <property type="term" value="P:fatty acid elongation, saturated fatty acid"/>
    <property type="evidence" value="ECO:0007669"/>
    <property type="project" value="TreeGrafter"/>
</dbReference>
<comment type="caution">
    <text evidence="11">The sequence shown here is derived from an EMBL/GenBank/DDBJ whole genome shotgun (WGS) entry which is preliminary data.</text>
</comment>
<keyword evidence="4" id="KW-0812">Transmembrane</keyword>
<reference evidence="11" key="1">
    <citation type="submission" date="2020-07" db="EMBL/GenBank/DDBJ databases">
        <authorList>
            <person name="Nazaruddin N."/>
        </authorList>
    </citation>
    <scope>NUCLEOTIDE SEQUENCE</scope>
</reference>
<dbReference type="GO" id="GO:0009922">
    <property type="term" value="F:fatty acid elongase activity"/>
    <property type="evidence" value="ECO:0007669"/>
    <property type="project" value="UniProtKB-EC"/>
</dbReference>
<dbReference type="Proteomes" id="UP000752696">
    <property type="component" value="Unassembled WGS sequence"/>
</dbReference>
<dbReference type="GO" id="GO:0034625">
    <property type="term" value="P:fatty acid elongation, monounsaturated fatty acid"/>
    <property type="evidence" value="ECO:0007669"/>
    <property type="project" value="TreeGrafter"/>
</dbReference>
<accession>A0A6V7HHH1</accession>
<evidence type="ECO:0000256" key="2">
    <source>
        <dbReference type="ARBA" id="ARBA00022516"/>
    </source>
</evidence>
<evidence type="ECO:0000256" key="3">
    <source>
        <dbReference type="ARBA" id="ARBA00022679"/>
    </source>
</evidence>
<sequence>MMMSSPLPTMAICLFYAYFSKVLGPRIMENKKPFKLRGILITYNLVQTLFSTWIFYEADESNLSIMCLRSGKHSIYNSWYRYHRFSISLNNDGSTRDLLNA</sequence>
<evidence type="ECO:0000313" key="12">
    <source>
        <dbReference type="Proteomes" id="UP000752696"/>
    </source>
</evidence>
<dbReference type="GO" id="GO:0030148">
    <property type="term" value="P:sphingolipid biosynthetic process"/>
    <property type="evidence" value="ECO:0007669"/>
    <property type="project" value="TreeGrafter"/>
</dbReference>
<protein>
    <recommendedName>
        <fullName evidence="10">Elongation of very long chain fatty acids protein</fullName>
        <ecNumber evidence="10">2.3.1.199</ecNumber>
    </recommendedName>
    <alternativeName>
        <fullName evidence="10">Very-long-chain 3-oxoacyl-CoA synthase</fullName>
    </alternativeName>
</protein>
<keyword evidence="7 10" id="KW-0443">Lipid metabolism</keyword>
<dbReference type="OrthoDB" id="434092at2759"/>
<evidence type="ECO:0000313" key="11">
    <source>
        <dbReference type="EMBL" id="CAD1480239.1"/>
    </source>
</evidence>
<keyword evidence="12" id="KW-1185">Reference proteome</keyword>
<comment type="catalytic activity">
    <reaction evidence="10">
        <text>a very-long-chain acyl-CoA + malonyl-CoA + H(+) = a very-long-chain 3-oxoacyl-CoA + CO2 + CoA</text>
        <dbReference type="Rhea" id="RHEA:32727"/>
        <dbReference type="ChEBI" id="CHEBI:15378"/>
        <dbReference type="ChEBI" id="CHEBI:16526"/>
        <dbReference type="ChEBI" id="CHEBI:57287"/>
        <dbReference type="ChEBI" id="CHEBI:57384"/>
        <dbReference type="ChEBI" id="CHEBI:90725"/>
        <dbReference type="ChEBI" id="CHEBI:90736"/>
        <dbReference type="EC" id="2.3.1.199"/>
    </reaction>
</comment>
<keyword evidence="5 10" id="KW-0276">Fatty acid metabolism</keyword>
<comment type="similarity">
    <text evidence="10">Belongs to the ELO family.</text>
</comment>